<evidence type="ECO:0000256" key="3">
    <source>
        <dbReference type="ARBA" id="ARBA00022833"/>
    </source>
</evidence>
<keyword evidence="2 5" id="KW-0863">Zinc-finger</keyword>
<protein>
    <recommendedName>
        <fullName evidence="8">THAP-type domain-containing protein</fullName>
    </recommendedName>
</protein>
<dbReference type="SMART" id="SM00980">
    <property type="entry name" value="THAP"/>
    <property type="match status" value="1"/>
</dbReference>
<dbReference type="GO" id="GO:0043565">
    <property type="term" value="F:sequence-specific DNA binding"/>
    <property type="evidence" value="ECO:0007669"/>
    <property type="project" value="InterPro"/>
</dbReference>
<dbReference type="AlphaFoldDB" id="A0A0L0CHM8"/>
<feature type="domain" description="THAP-type" evidence="8">
    <location>
        <begin position="1"/>
        <end position="86"/>
    </location>
</feature>
<sequence length="308" mass="35963">MTLRACIYKNCENYINLRDRSINKDIKLFSFPKNPERRQKWMELGKVPPNQPASMYYFCSDHFDKKYFAINNVRTVLVGDAVPFPYVEPEEDETLEDSGSNLDYFLYELKKEDGDNTEKQQDEQDLQVESTTMLNELQESLHDEHFSINLEDETDECIVYTDEEKDTQQIVLGNNRKRKLYNTILQAQASSSNAKLIKTSILEKPLRKSPEKQLFVKSPQSSTAGKSASTNQIQESAKVVSEETSKEEIDVNDLIDVEHVTTFIFKGEEYVQMPKEHYINEKQDLIKKIRKMESTIRTIKEHLNFLEF</sequence>
<keyword evidence="4 5" id="KW-0238">DNA-binding</keyword>
<gene>
    <name evidence="9" type="ORF">FF38_08488</name>
</gene>
<evidence type="ECO:0000313" key="10">
    <source>
        <dbReference type="Proteomes" id="UP000037069"/>
    </source>
</evidence>
<proteinExistence type="predicted"/>
<dbReference type="SMART" id="SM00692">
    <property type="entry name" value="DM3"/>
    <property type="match status" value="1"/>
</dbReference>
<dbReference type="InterPro" id="IPR006612">
    <property type="entry name" value="THAP_Znf"/>
</dbReference>
<evidence type="ECO:0000256" key="7">
    <source>
        <dbReference type="SAM" id="MobiDB-lite"/>
    </source>
</evidence>
<evidence type="ECO:0000256" key="6">
    <source>
        <dbReference type="SAM" id="Coils"/>
    </source>
</evidence>
<feature type="compositionally biased region" description="Polar residues" evidence="7">
    <location>
        <begin position="218"/>
        <end position="235"/>
    </location>
</feature>
<evidence type="ECO:0000256" key="4">
    <source>
        <dbReference type="ARBA" id="ARBA00023125"/>
    </source>
</evidence>
<dbReference type="OMA" id="EQYVQMS"/>
<reference evidence="9 10" key="1">
    <citation type="journal article" date="2015" name="Nat. Commun.">
        <title>Lucilia cuprina genome unlocks parasitic fly biology to underpin future interventions.</title>
        <authorList>
            <person name="Anstead C.A."/>
            <person name="Korhonen P.K."/>
            <person name="Young N.D."/>
            <person name="Hall R.S."/>
            <person name="Jex A.R."/>
            <person name="Murali S.C."/>
            <person name="Hughes D.S."/>
            <person name="Lee S.F."/>
            <person name="Perry T."/>
            <person name="Stroehlein A.J."/>
            <person name="Ansell B.R."/>
            <person name="Breugelmans B."/>
            <person name="Hofmann A."/>
            <person name="Qu J."/>
            <person name="Dugan S."/>
            <person name="Lee S.L."/>
            <person name="Chao H."/>
            <person name="Dinh H."/>
            <person name="Han Y."/>
            <person name="Doddapaneni H.V."/>
            <person name="Worley K.C."/>
            <person name="Muzny D.M."/>
            <person name="Ioannidis P."/>
            <person name="Waterhouse R.M."/>
            <person name="Zdobnov E.M."/>
            <person name="James P.J."/>
            <person name="Bagnall N.H."/>
            <person name="Kotze A.C."/>
            <person name="Gibbs R.A."/>
            <person name="Richards S."/>
            <person name="Batterham P."/>
            <person name="Gasser R.B."/>
        </authorList>
    </citation>
    <scope>NUCLEOTIDE SEQUENCE [LARGE SCALE GENOMIC DNA]</scope>
    <source>
        <strain evidence="9 10">LS</strain>
        <tissue evidence="9">Full body</tissue>
    </source>
</reference>
<keyword evidence="3" id="KW-0862">Zinc</keyword>
<dbReference type="OrthoDB" id="8948150at2759"/>
<feature type="coiled-coil region" evidence="6">
    <location>
        <begin position="275"/>
        <end position="302"/>
    </location>
</feature>
<dbReference type="Pfam" id="PF05485">
    <property type="entry name" value="THAP"/>
    <property type="match status" value="1"/>
</dbReference>
<organism evidence="9 10">
    <name type="scientific">Lucilia cuprina</name>
    <name type="common">Green bottle fly</name>
    <name type="synonym">Australian sheep blowfly</name>
    <dbReference type="NCBI Taxonomy" id="7375"/>
    <lineage>
        <taxon>Eukaryota</taxon>
        <taxon>Metazoa</taxon>
        <taxon>Ecdysozoa</taxon>
        <taxon>Arthropoda</taxon>
        <taxon>Hexapoda</taxon>
        <taxon>Insecta</taxon>
        <taxon>Pterygota</taxon>
        <taxon>Neoptera</taxon>
        <taxon>Endopterygota</taxon>
        <taxon>Diptera</taxon>
        <taxon>Brachycera</taxon>
        <taxon>Muscomorpha</taxon>
        <taxon>Oestroidea</taxon>
        <taxon>Calliphoridae</taxon>
        <taxon>Luciliinae</taxon>
        <taxon>Lucilia</taxon>
    </lineage>
</organism>
<evidence type="ECO:0000313" key="9">
    <source>
        <dbReference type="EMBL" id="KNC31883.1"/>
    </source>
</evidence>
<evidence type="ECO:0000256" key="1">
    <source>
        <dbReference type="ARBA" id="ARBA00022723"/>
    </source>
</evidence>
<evidence type="ECO:0000256" key="5">
    <source>
        <dbReference type="PROSITE-ProRule" id="PRU00309"/>
    </source>
</evidence>
<keyword evidence="10" id="KW-1185">Reference proteome</keyword>
<dbReference type="PANTHER" id="PTHR46600:SF11">
    <property type="entry name" value="THAP DOMAIN-CONTAINING PROTEIN 10"/>
    <property type="match status" value="1"/>
</dbReference>
<keyword evidence="1" id="KW-0479">Metal-binding</keyword>
<evidence type="ECO:0000256" key="2">
    <source>
        <dbReference type="ARBA" id="ARBA00022771"/>
    </source>
</evidence>
<name>A0A0L0CHM8_LUCCU</name>
<feature type="region of interest" description="Disordered" evidence="7">
    <location>
        <begin position="212"/>
        <end position="241"/>
    </location>
</feature>
<dbReference type="EMBL" id="JRES01000370">
    <property type="protein sequence ID" value="KNC31883.1"/>
    <property type="molecule type" value="Genomic_DNA"/>
</dbReference>
<dbReference type="Proteomes" id="UP000037069">
    <property type="component" value="Unassembled WGS sequence"/>
</dbReference>
<accession>A0A0L0CHM8</accession>
<dbReference type="GO" id="GO:0008270">
    <property type="term" value="F:zinc ion binding"/>
    <property type="evidence" value="ECO:0007669"/>
    <property type="project" value="UniProtKB-KW"/>
</dbReference>
<dbReference type="SUPFAM" id="SSF57716">
    <property type="entry name" value="Glucocorticoid receptor-like (DNA-binding domain)"/>
    <property type="match status" value="1"/>
</dbReference>
<comment type="caution">
    <text evidence="9">The sequence shown here is derived from an EMBL/GenBank/DDBJ whole genome shotgun (WGS) entry which is preliminary data.</text>
</comment>
<evidence type="ECO:0000259" key="8">
    <source>
        <dbReference type="PROSITE" id="PS50950"/>
    </source>
</evidence>
<dbReference type="PANTHER" id="PTHR46600">
    <property type="entry name" value="THAP DOMAIN-CONTAINING"/>
    <property type="match status" value="1"/>
</dbReference>
<dbReference type="InterPro" id="IPR026516">
    <property type="entry name" value="THAP1/10"/>
</dbReference>
<dbReference type="PROSITE" id="PS50950">
    <property type="entry name" value="ZF_THAP"/>
    <property type="match status" value="1"/>
</dbReference>
<keyword evidence="6" id="KW-0175">Coiled coil</keyword>